<dbReference type="AlphaFoldDB" id="A0A3N6SEN6"/>
<proteinExistence type="predicted"/>
<evidence type="ECO:0000313" key="3">
    <source>
        <dbReference type="Proteomes" id="UP000266723"/>
    </source>
</evidence>
<dbReference type="Proteomes" id="UP000266723">
    <property type="component" value="Unassembled WGS sequence"/>
</dbReference>
<sequence length="62" mass="6731">MYLVPQPPLNHAITSSLAVASPEASGDTKLAGYLWKPGEYGITIFISRGSFKAPDYLLSLYL</sequence>
<reference evidence="1" key="1">
    <citation type="submission" date="2019-12" db="EMBL/GenBank/DDBJ databases">
        <title>Genome sequencing and annotation of Brassica cretica.</title>
        <authorList>
            <person name="Studholme D.J."/>
            <person name="Sarris P.F."/>
        </authorList>
    </citation>
    <scope>NUCLEOTIDE SEQUENCE</scope>
    <source>
        <strain evidence="1">PFS-102/07</strain>
        <tissue evidence="1">Leaf</tissue>
    </source>
</reference>
<reference evidence="2" key="2">
    <citation type="submission" date="2019-12" db="EMBL/GenBank/DDBJ databases">
        <authorList>
            <person name="Studholme D.J."/>
            <person name="Sarris P."/>
        </authorList>
    </citation>
    <scope>NUCLEOTIDE SEQUENCE</scope>
    <source>
        <strain evidence="2">PFS-1207/04</strain>
        <tissue evidence="2">Leaf</tissue>
    </source>
</reference>
<reference evidence="2 3" key="3">
    <citation type="journal article" date="2020" name="BMC Genomics">
        <title>Intraspecific diversification of the crop wild relative Brassica cretica Lam. using demographic model selection.</title>
        <authorList>
            <person name="Kioukis A."/>
            <person name="Michalopoulou V.A."/>
            <person name="Briers L."/>
            <person name="Pirintsos S."/>
            <person name="Studholme D.J."/>
            <person name="Pavlidis P."/>
            <person name="Sarris P.F."/>
        </authorList>
    </citation>
    <scope>NUCLEOTIDE SEQUENCE [LARGE SCALE GENOMIC DNA]</scope>
    <source>
        <strain evidence="3">cv. PFS-1207/04</strain>
        <strain evidence="2">PFS-1207/04</strain>
    </source>
</reference>
<accession>A0A3N6SEN6</accession>
<keyword evidence="3" id="KW-1185">Reference proteome</keyword>
<name>A0A3N6SEN6_BRACR</name>
<evidence type="ECO:0000313" key="1">
    <source>
        <dbReference type="EMBL" id="KAF2601118.1"/>
    </source>
</evidence>
<comment type="caution">
    <text evidence="1">The sequence shown here is derived from an EMBL/GenBank/DDBJ whole genome shotgun (WGS) entry which is preliminary data.</text>
</comment>
<organism evidence="1">
    <name type="scientific">Brassica cretica</name>
    <name type="common">Mustard</name>
    <dbReference type="NCBI Taxonomy" id="69181"/>
    <lineage>
        <taxon>Eukaryota</taxon>
        <taxon>Viridiplantae</taxon>
        <taxon>Streptophyta</taxon>
        <taxon>Embryophyta</taxon>
        <taxon>Tracheophyta</taxon>
        <taxon>Spermatophyta</taxon>
        <taxon>Magnoliopsida</taxon>
        <taxon>eudicotyledons</taxon>
        <taxon>Gunneridae</taxon>
        <taxon>Pentapetalae</taxon>
        <taxon>rosids</taxon>
        <taxon>malvids</taxon>
        <taxon>Brassicales</taxon>
        <taxon>Brassicaceae</taxon>
        <taxon>Brassiceae</taxon>
        <taxon>Brassica</taxon>
    </lineage>
</organism>
<protein>
    <submittedName>
        <fullName evidence="1">Uncharacterized protein</fullName>
    </submittedName>
</protein>
<dbReference type="EMBL" id="QGKV02000649">
    <property type="protein sequence ID" value="KAF3577788.1"/>
    <property type="molecule type" value="Genomic_DNA"/>
</dbReference>
<dbReference type="EMBL" id="QGKY02000094">
    <property type="protein sequence ID" value="KAF2601118.1"/>
    <property type="molecule type" value="Genomic_DNA"/>
</dbReference>
<evidence type="ECO:0000313" key="2">
    <source>
        <dbReference type="EMBL" id="KAF3577788.1"/>
    </source>
</evidence>
<gene>
    <name evidence="2" type="ORF">DY000_02035304</name>
    <name evidence="1" type="ORF">F2Q70_00028391</name>
</gene>